<dbReference type="OrthoDB" id="541621at2759"/>
<dbReference type="PROSITE" id="PS50004">
    <property type="entry name" value="C2"/>
    <property type="match status" value="1"/>
</dbReference>
<feature type="compositionally biased region" description="Low complexity" evidence="1">
    <location>
        <begin position="386"/>
        <end position="514"/>
    </location>
</feature>
<dbReference type="Pfam" id="PF00168">
    <property type="entry name" value="C2"/>
    <property type="match status" value="1"/>
</dbReference>
<feature type="compositionally biased region" description="Low complexity" evidence="1">
    <location>
        <begin position="342"/>
        <end position="358"/>
    </location>
</feature>
<dbReference type="InterPro" id="IPR044511">
    <property type="entry name" value="At1g03370/At5g50170-like"/>
</dbReference>
<feature type="region of interest" description="Disordered" evidence="1">
    <location>
        <begin position="320"/>
        <end position="537"/>
    </location>
</feature>
<dbReference type="PANTHER" id="PTHR46296:SF8">
    <property type="entry name" value="OS06G0297800 PROTEIN"/>
    <property type="match status" value="1"/>
</dbReference>
<comment type="caution">
    <text evidence="4">The sequence shown here is derived from an EMBL/GenBank/DDBJ whole genome shotgun (WGS) entry which is preliminary data.</text>
</comment>
<evidence type="ECO:0000256" key="2">
    <source>
        <dbReference type="SAM" id="Phobius"/>
    </source>
</evidence>
<dbReference type="SMART" id="SM00239">
    <property type="entry name" value="C2"/>
    <property type="match status" value="1"/>
</dbReference>
<feature type="compositionally biased region" description="Basic residues" evidence="1">
    <location>
        <begin position="868"/>
        <end position="884"/>
    </location>
</feature>
<sequence length="1302" mass="130033">MLVGLSDASRSPLEPGSSPVPGALTHSIAAAASPRLHGVGSILTAHSSQWLGADFFLVVHVREARDLQPCDPLVRVSLQRGGGAKSRPLLEAETRVLLRNRNPMFEQSLTFPLDHVGEDMELVLRVRDNDIRHFESFMGQVTLSMWEVLNAVTELGQEICYSMPLYDDSGLGRLRPGTLSFGVAVHAKSTYKELLASRAALQDPGQIQALLQSYALHLKLQGFRGLAGPAAAPGAGLVVHVGLAGYEASRPLRCAVVGGEADPPDMELAVPLGRALAGVAGLKGKAAARAQFGDVRIELHNSKGRLLAKTQVPLWSVPFQHPQHPQQQQQQQQRQQDPDPQPQQQQQQQQQQHHQQQPNRPLADPPGPQGAAAAAGAGTRDGQGAGSSSNPSASGSSWGNGPSTTAGSGSSAGSSAAPAGAAGSAMSSPFAQAAGAAAVASGAAAPAPAATAPATAPAAAAGTGAAATADDASTRSSSGSSTAASGSEGAGRSSGSSSSGRTSFSAGSAGADRAVGGGAGSRSGADTPAAAAGEGAADVAAVAVARDQSYDRHSVDSGLAPPALPTIREREAPKEALAASAAAAPAAASAAATANTAATAASRASASPAAESAGVSPAHYPAPAPDAPSPAQQQQQQPQQPPQQQHQQEQEQEHAAVAPPWAGRRYCRRMERVDKGALSAAPTVLLSMQLCPAAAALAQQRQPQEEAEPPASLLGEELSAAVTRSAASASLASTSGGGWREVLQSDGPASGASSGGGSAAQSHLMSLAGGLTRPLVRGITTLIGAVAGTTGDGNDSGGAGGAGSASSITAAAAATTGGVAGASAPPPDARSASSSTTAATAAAAAAATAGIPTLPSDSAPPHLQHTQQQHHQHHHPPQGSKRHMRAELSPAAAAAAADAAALLASPNADPLDFNGCVDVPEPGLAALLPPLAPLEHVLADFVVRTGPHELANALFGHQSPVTAKVADDMGVSGAVVVVGWGPDKEGRAPMARHMTYLTPTPLVGTTPVEHVQRMVTKTDAGFVVENRITPNPLGVGRVVTITVQVVGRHAGPGKTRLTASLKADWYGSRALYLLKGRVLAACPKESRGYYNKLRAELDKVFGAEDVGPRTEGAAATAATRARVAAAAAAAAAAGATTPPVRSGDRLLPSLPSSRSGVAPGFAETADADDAALAAAAALAASGGPAAAAIASLRTIASRRRGAPLAAPEDASLSVVQPRPSSAGWLLLTLAAVMLVVVAGVLGLLLWAALGALRSATEELADSRRQLERAAGLLEAAAVAAQAAAVAAGAPGANAALVCAAGE</sequence>
<feature type="transmembrane region" description="Helical" evidence="2">
    <location>
        <begin position="1224"/>
        <end position="1249"/>
    </location>
</feature>
<proteinExistence type="predicted"/>
<feature type="compositionally biased region" description="Low complexity" evidence="1">
    <location>
        <begin position="320"/>
        <end position="335"/>
    </location>
</feature>
<keyword evidence="2" id="KW-1133">Transmembrane helix</keyword>
<dbReference type="Gene3D" id="2.60.40.150">
    <property type="entry name" value="C2 domain"/>
    <property type="match status" value="1"/>
</dbReference>
<dbReference type="SUPFAM" id="SSF49562">
    <property type="entry name" value="C2 domain (Calcium/lipid-binding domain, CaLB)"/>
    <property type="match status" value="1"/>
</dbReference>
<name>A0A835WLK2_9CHLO</name>
<feature type="region of interest" description="Disordered" evidence="1">
    <location>
        <begin position="1"/>
        <end position="20"/>
    </location>
</feature>
<feature type="region of interest" description="Disordered" evidence="1">
    <location>
        <begin position="818"/>
        <end position="837"/>
    </location>
</feature>
<keyword evidence="2" id="KW-0812">Transmembrane</keyword>
<evidence type="ECO:0000313" key="5">
    <source>
        <dbReference type="Proteomes" id="UP000613740"/>
    </source>
</evidence>
<feature type="compositionally biased region" description="Low complexity" evidence="1">
    <location>
        <begin position="522"/>
        <end position="537"/>
    </location>
</feature>
<feature type="domain" description="C2" evidence="3">
    <location>
        <begin position="38"/>
        <end position="159"/>
    </location>
</feature>
<organism evidence="4 5">
    <name type="scientific">Chlamydomonas schloesseri</name>
    <dbReference type="NCBI Taxonomy" id="2026947"/>
    <lineage>
        <taxon>Eukaryota</taxon>
        <taxon>Viridiplantae</taxon>
        <taxon>Chlorophyta</taxon>
        <taxon>core chlorophytes</taxon>
        <taxon>Chlorophyceae</taxon>
        <taxon>CS clade</taxon>
        <taxon>Chlamydomonadales</taxon>
        <taxon>Chlamydomonadaceae</taxon>
        <taxon>Chlamydomonas</taxon>
    </lineage>
</organism>
<protein>
    <recommendedName>
        <fullName evidence="3">C2 domain-containing protein</fullName>
    </recommendedName>
</protein>
<feature type="region of interest" description="Disordered" evidence="1">
    <location>
        <begin position="549"/>
        <end position="660"/>
    </location>
</feature>
<keyword evidence="5" id="KW-1185">Reference proteome</keyword>
<dbReference type="InterPro" id="IPR000008">
    <property type="entry name" value="C2_dom"/>
</dbReference>
<feature type="compositionally biased region" description="Low complexity" evidence="1">
    <location>
        <begin position="629"/>
        <end position="647"/>
    </location>
</feature>
<dbReference type="Proteomes" id="UP000613740">
    <property type="component" value="Unassembled WGS sequence"/>
</dbReference>
<evidence type="ECO:0000313" key="4">
    <source>
        <dbReference type="EMBL" id="KAG2449651.1"/>
    </source>
</evidence>
<dbReference type="CDD" id="cd00030">
    <property type="entry name" value="C2"/>
    <property type="match status" value="1"/>
</dbReference>
<dbReference type="PANTHER" id="PTHR46296">
    <property type="entry name" value="BNAA05G37250D PROTEIN"/>
    <property type="match status" value="1"/>
</dbReference>
<dbReference type="InterPro" id="IPR035892">
    <property type="entry name" value="C2_domain_sf"/>
</dbReference>
<feature type="compositionally biased region" description="Low complexity" evidence="1">
    <location>
        <begin position="576"/>
        <end position="619"/>
    </location>
</feature>
<accession>A0A835WLK2</accession>
<feature type="compositionally biased region" description="Low complexity" evidence="1">
    <location>
        <begin position="851"/>
        <end position="867"/>
    </location>
</feature>
<feature type="compositionally biased region" description="Low complexity" evidence="1">
    <location>
        <begin position="369"/>
        <end position="378"/>
    </location>
</feature>
<reference evidence="4" key="1">
    <citation type="journal article" date="2020" name="bioRxiv">
        <title>Comparative genomics of Chlamydomonas.</title>
        <authorList>
            <person name="Craig R.J."/>
            <person name="Hasan A.R."/>
            <person name="Ness R.W."/>
            <person name="Keightley P.D."/>
        </authorList>
    </citation>
    <scope>NUCLEOTIDE SEQUENCE</scope>
    <source>
        <strain evidence="4">CCAP 11/173</strain>
    </source>
</reference>
<keyword evidence="2" id="KW-0472">Membrane</keyword>
<feature type="region of interest" description="Disordered" evidence="1">
    <location>
        <begin position="730"/>
        <end position="761"/>
    </location>
</feature>
<evidence type="ECO:0000259" key="3">
    <source>
        <dbReference type="PROSITE" id="PS50004"/>
    </source>
</evidence>
<dbReference type="EMBL" id="JAEHOD010000013">
    <property type="protein sequence ID" value="KAG2449651.1"/>
    <property type="molecule type" value="Genomic_DNA"/>
</dbReference>
<evidence type="ECO:0000256" key="1">
    <source>
        <dbReference type="SAM" id="MobiDB-lite"/>
    </source>
</evidence>
<feature type="region of interest" description="Disordered" evidence="1">
    <location>
        <begin position="851"/>
        <end position="891"/>
    </location>
</feature>
<gene>
    <name evidence="4" type="ORF">HYH02_005183</name>
</gene>